<dbReference type="RefSeq" id="WP_370719094.1">
    <property type="nucleotide sequence ID" value="NZ_JBGGTQ010000005.1"/>
</dbReference>
<keyword evidence="1" id="KW-0732">Signal</keyword>
<evidence type="ECO:0000313" key="2">
    <source>
        <dbReference type="EMBL" id="MEZ0492961.1"/>
    </source>
</evidence>
<sequence length="127" mass="13422">MITRSRVTTSIIGAAVLSASVIVGAGTAQAASPAATAFRTCLNSYGTAYNYALKAGKDDVARAIDLTGLANCNYELSQRSDITDTQEINAINNYNRYAAAAKQAITKAGLKETQKILTKYALKGLRL</sequence>
<evidence type="ECO:0000313" key="3">
    <source>
        <dbReference type="Proteomes" id="UP001566476"/>
    </source>
</evidence>
<evidence type="ECO:0000256" key="1">
    <source>
        <dbReference type="SAM" id="SignalP"/>
    </source>
</evidence>
<organism evidence="2 3">
    <name type="scientific">Kineococcus mangrovi</name>
    <dbReference type="NCBI Taxonomy" id="1660183"/>
    <lineage>
        <taxon>Bacteria</taxon>
        <taxon>Bacillati</taxon>
        <taxon>Actinomycetota</taxon>
        <taxon>Actinomycetes</taxon>
        <taxon>Kineosporiales</taxon>
        <taxon>Kineosporiaceae</taxon>
        <taxon>Kineococcus</taxon>
    </lineage>
</organism>
<dbReference type="Proteomes" id="UP001566476">
    <property type="component" value="Unassembled WGS sequence"/>
</dbReference>
<reference evidence="2 3" key="1">
    <citation type="submission" date="2024-07" db="EMBL/GenBank/DDBJ databases">
        <authorList>
            <person name="Thanompreechachai J."/>
            <person name="Duangmal K."/>
        </authorList>
    </citation>
    <scope>NUCLEOTIDE SEQUENCE [LARGE SCALE GENOMIC DNA]</scope>
    <source>
        <strain evidence="2 3">TBRC 1896</strain>
    </source>
</reference>
<keyword evidence="3" id="KW-1185">Reference proteome</keyword>
<feature type="signal peptide" evidence="1">
    <location>
        <begin position="1"/>
        <end position="30"/>
    </location>
</feature>
<feature type="chain" id="PRO_5045375672" description="Secreted protein" evidence="1">
    <location>
        <begin position="31"/>
        <end position="127"/>
    </location>
</feature>
<dbReference type="EMBL" id="JBGGTQ010000005">
    <property type="protein sequence ID" value="MEZ0492961.1"/>
    <property type="molecule type" value="Genomic_DNA"/>
</dbReference>
<gene>
    <name evidence="2" type="ORF">AB2L28_12030</name>
</gene>
<protein>
    <recommendedName>
        <fullName evidence="4">Secreted protein</fullName>
    </recommendedName>
</protein>
<comment type="caution">
    <text evidence="2">The sequence shown here is derived from an EMBL/GenBank/DDBJ whole genome shotgun (WGS) entry which is preliminary data.</text>
</comment>
<accession>A0ABV4I2T3</accession>
<name>A0ABV4I2T3_9ACTN</name>
<proteinExistence type="predicted"/>
<evidence type="ECO:0008006" key="4">
    <source>
        <dbReference type="Google" id="ProtNLM"/>
    </source>
</evidence>